<sequence length="569" mass="63653">MKNLLILLLTSMSLISSAQNFVLPLWPEGIPCENNLETGIDERASIGRVVREVHEPELVAFFPAEAQRNGTSVVICPGGGYTILAWDWEGTKMAEWYNSFGVTAFVVKYRLPHWESEDCRDKVALMDAQRAMRLVRSRAEEWRLDPERVGVMGFSAGGHLASTLSTHFDYGDPAAEEPLERFSCRPDFSVLMYPVVTMDTTFAHMGSRRNLIGPDPDQEAIDHFSNEKQVTAETPPAILIHADDDKAVVSENSVNYYLALRRHNIPASMHIFQGGGHGFSMAKGMGSTENWPLLVKGWMEERGLLQPKLKVLIVDGQNNHQNWPEKTDILKEQLEAAGIFSVTIARTPAAGEVMDEFQPNFSAYDVVVSNYNGDDWPEATRRSFEQYIRGGGGFVTFHAADNAFADWPAYNEMIGLGGWEGRDERSGPYVYFGEDGKMVRDDSPGRGGHHGHEHEFTVTFQDTLHPIARDLPAEWLHSKDELYDQLRGPARNFHVLATAFSDKAQNGTGRHEPLLMTIHYGEGRIFHTALGHAPYSMQSPGFIATLQRGTEWAATGQVTQEAPKDFQRK</sequence>
<keyword evidence="5" id="KW-1185">Reference proteome</keyword>
<dbReference type="PANTHER" id="PTHR40469:SF2">
    <property type="entry name" value="GALACTOSE-BINDING DOMAIN-LIKE SUPERFAMILY PROTEIN"/>
    <property type="match status" value="1"/>
</dbReference>
<evidence type="ECO:0000256" key="1">
    <source>
        <dbReference type="SAM" id="SignalP"/>
    </source>
</evidence>
<keyword evidence="1" id="KW-0732">Signal</keyword>
<accession>A0A2D0N4H8</accession>
<comment type="caution">
    <text evidence="4">The sequence shown here is derived from an EMBL/GenBank/DDBJ whole genome shotgun (WGS) entry which is preliminary data.</text>
</comment>
<dbReference type="OrthoDB" id="9794725at2"/>
<dbReference type="InterPro" id="IPR029010">
    <property type="entry name" value="ThuA-like"/>
</dbReference>
<organism evidence="4 5">
    <name type="scientific">Flavilitoribacter nigricans (strain ATCC 23147 / DSM 23189 / NBRC 102662 / NCIMB 1420 / SS-2)</name>
    <name type="common">Lewinella nigricans</name>
    <dbReference type="NCBI Taxonomy" id="1122177"/>
    <lineage>
        <taxon>Bacteria</taxon>
        <taxon>Pseudomonadati</taxon>
        <taxon>Bacteroidota</taxon>
        <taxon>Saprospiria</taxon>
        <taxon>Saprospirales</taxon>
        <taxon>Lewinellaceae</taxon>
        <taxon>Flavilitoribacter</taxon>
    </lineage>
</organism>
<feature type="domain" description="BD-FAE-like" evidence="3">
    <location>
        <begin position="61"/>
        <end position="257"/>
    </location>
</feature>
<evidence type="ECO:0000313" key="5">
    <source>
        <dbReference type="Proteomes" id="UP000223913"/>
    </source>
</evidence>
<dbReference type="Proteomes" id="UP000223913">
    <property type="component" value="Unassembled WGS sequence"/>
</dbReference>
<dbReference type="PANTHER" id="PTHR40469">
    <property type="entry name" value="SECRETED GLYCOSYL HYDROLASE"/>
    <property type="match status" value="1"/>
</dbReference>
<feature type="signal peptide" evidence="1">
    <location>
        <begin position="1"/>
        <end position="18"/>
    </location>
</feature>
<dbReference type="InterPro" id="IPR029058">
    <property type="entry name" value="AB_hydrolase_fold"/>
</dbReference>
<dbReference type="Pfam" id="PF06283">
    <property type="entry name" value="ThuA"/>
    <property type="match status" value="1"/>
</dbReference>
<proteinExistence type="predicted"/>
<name>A0A2D0N4H8_FLAN2</name>
<feature type="chain" id="PRO_5012948808" evidence="1">
    <location>
        <begin position="19"/>
        <end position="569"/>
    </location>
</feature>
<feature type="domain" description="ThuA-like" evidence="2">
    <location>
        <begin position="310"/>
        <end position="553"/>
    </location>
</feature>
<dbReference type="AlphaFoldDB" id="A0A2D0N4H8"/>
<reference evidence="4 5" key="1">
    <citation type="submission" date="2017-10" db="EMBL/GenBank/DDBJ databases">
        <title>The draft genome sequence of Lewinella nigricans NBRC 102662.</title>
        <authorList>
            <person name="Wang K."/>
        </authorList>
    </citation>
    <scope>NUCLEOTIDE SEQUENCE [LARGE SCALE GENOMIC DNA]</scope>
    <source>
        <strain evidence="4 5">NBRC 102662</strain>
    </source>
</reference>
<dbReference type="Pfam" id="PF20434">
    <property type="entry name" value="BD-FAE"/>
    <property type="match status" value="1"/>
</dbReference>
<dbReference type="SUPFAM" id="SSF53474">
    <property type="entry name" value="alpha/beta-Hydrolases"/>
    <property type="match status" value="1"/>
</dbReference>
<dbReference type="Gene3D" id="3.40.50.880">
    <property type="match status" value="1"/>
</dbReference>
<protein>
    <submittedName>
        <fullName evidence="4">Uncharacterized protein</fullName>
    </submittedName>
</protein>
<evidence type="ECO:0000259" key="3">
    <source>
        <dbReference type="Pfam" id="PF20434"/>
    </source>
</evidence>
<dbReference type="EMBL" id="PDUD01000034">
    <property type="protein sequence ID" value="PHN03049.1"/>
    <property type="molecule type" value="Genomic_DNA"/>
</dbReference>
<dbReference type="InterPro" id="IPR029062">
    <property type="entry name" value="Class_I_gatase-like"/>
</dbReference>
<gene>
    <name evidence="4" type="ORF">CRP01_28615</name>
</gene>
<evidence type="ECO:0000259" key="2">
    <source>
        <dbReference type="Pfam" id="PF06283"/>
    </source>
</evidence>
<evidence type="ECO:0000313" key="4">
    <source>
        <dbReference type="EMBL" id="PHN03049.1"/>
    </source>
</evidence>
<dbReference type="RefSeq" id="WP_099153490.1">
    <property type="nucleotide sequence ID" value="NZ_PDUD01000034.1"/>
</dbReference>
<dbReference type="InterPro" id="IPR049492">
    <property type="entry name" value="BD-FAE-like_dom"/>
</dbReference>
<dbReference type="Gene3D" id="3.40.50.1820">
    <property type="entry name" value="alpha/beta hydrolase"/>
    <property type="match status" value="1"/>
</dbReference>
<dbReference type="SUPFAM" id="SSF52317">
    <property type="entry name" value="Class I glutamine amidotransferase-like"/>
    <property type="match status" value="1"/>
</dbReference>